<dbReference type="HOGENOM" id="CLU_3112095_0_0_1"/>
<dbReference type="AlphaFoldDB" id="A0A0C9ZKV9"/>
<gene>
    <name evidence="2" type="ORF">PISMIDRAFT_682233</name>
</gene>
<feature type="region of interest" description="Disordered" evidence="1">
    <location>
        <begin position="1"/>
        <end position="51"/>
    </location>
</feature>
<protein>
    <submittedName>
        <fullName evidence="2">Uncharacterized protein</fullName>
    </submittedName>
</protein>
<feature type="compositionally biased region" description="Acidic residues" evidence="1">
    <location>
        <begin position="28"/>
        <end position="41"/>
    </location>
</feature>
<name>A0A0C9ZKV9_9AGAM</name>
<proteinExistence type="predicted"/>
<feature type="compositionally biased region" description="Polar residues" evidence="1">
    <location>
        <begin position="1"/>
        <end position="11"/>
    </location>
</feature>
<dbReference type="EMBL" id="KN833763">
    <property type="protein sequence ID" value="KIK20543.1"/>
    <property type="molecule type" value="Genomic_DNA"/>
</dbReference>
<accession>A0A0C9ZKV9</accession>
<reference evidence="3" key="2">
    <citation type="submission" date="2015-01" db="EMBL/GenBank/DDBJ databases">
        <title>Evolutionary Origins and Diversification of the Mycorrhizal Mutualists.</title>
        <authorList>
            <consortium name="DOE Joint Genome Institute"/>
            <consortium name="Mycorrhizal Genomics Consortium"/>
            <person name="Kohler A."/>
            <person name="Kuo A."/>
            <person name="Nagy L.G."/>
            <person name="Floudas D."/>
            <person name="Copeland A."/>
            <person name="Barry K.W."/>
            <person name="Cichocki N."/>
            <person name="Veneault-Fourrey C."/>
            <person name="LaButti K."/>
            <person name="Lindquist E.A."/>
            <person name="Lipzen A."/>
            <person name="Lundell T."/>
            <person name="Morin E."/>
            <person name="Murat C."/>
            <person name="Riley R."/>
            <person name="Ohm R."/>
            <person name="Sun H."/>
            <person name="Tunlid A."/>
            <person name="Henrissat B."/>
            <person name="Grigoriev I.V."/>
            <person name="Hibbett D.S."/>
            <person name="Martin F."/>
        </authorList>
    </citation>
    <scope>NUCLEOTIDE SEQUENCE [LARGE SCALE GENOMIC DNA]</scope>
    <source>
        <strain evidence="3">441</strain>
    </source>
</reference>
<feature type="compositionally biased region" description="Basic and acidic residues" evidence="1">
    <location>
        <begin position="13"/>
        <end position="24"/>
    </location>
</feature>
<feature type="non-terminal residue" evidence="2">
    <location>
        <position position="51"/>
    </location>
</feature>
<evidence type="ECO:0000256" key="1">
    <source>
        <dbReference type="SAM" id="MobiDB-lite"/>
    </source>
</evidence>
<evidence type="ECO:0000313" key="3">
    <source>
        <dbReference type="Proteomes" id="UP000054018"/>
    </source>
</evidence>
<keyword evidence="3" id="KW-1185">Reference proteome</keyword>
<reference evidence="2 3" key="1">
    <citation type="submission" date="2014-04" db="EMBL/GenBank/DDBJ databases">
        <authorList>
            <consortium name="DOE Joint Genome Institute"/>
            <person name="Kuo A."/>
            <person name="Kohler A."/>
            <person name="Costa M.D."/>
            <person name="Nagy L.G."/>
            <person name="Floudas D."/>
            <person name="Copeland A."/>
            <person name="Barry K.W."/>
            <person name="Cichocki N."/>
            <person name="Veneault-Fourrey C."/>
            <person name="LaButti K."/>
            <person name="Lindquist E.A."/>
            <person name="Lipzen A."/>
            <person name="Lundell T."/>
            <person name="Morin E."/>
            <person name="Murat C."/>
            <person name="Sun H."/>
            <person name="Tunlid A."/>
            <person name="Henrissat B."/>
            <person name="Grigoriev I.V."/>
            <person name="Hibbett D.S."/>
            <person name="Martin F."/>
            <person name="Nordberg H.P."/>
            <person name="Cantor M.N."/>
            <person name="Hua S.X."/>
        </authorList>
    </citation>
    <scope>NUCLEOTIDE SEQUENCE [LARGE SCALE GENOMIC DNA]</scope>
    <source>
        <strain evidence="2 3">441</strain>
    </source>
</reference>
<evidence type="ECO:0000313" key="2">
    <source>
        <dbReference type="EMBL" id="KIK20543.1"/>
    </source>
</evidence>
<feature type="compositionally biased region" description="Low complexity" evidence="1">
    <location>
        <begin position="42"/>
        <end position="51"/>
    </location>
</feature>
<dbReference type="Proteomes" id="UP000054018">
    <property type="component" value="Unassembled WGS sequence"/>
</dbReference>
<sequence>MLSNDGYSTPHDSPVKTDKLDRTPEIFGVDDDESDDDDYYSLDDGASDVSE</sequence>
<organism evidence="2 3">
    <name type="scientific">Pisolithus microcarpus 441</name>
    <dbReference type="NCBI Taxonomy" id="765257"/>
    <lineage>
        <taxon>Eukaryota</taxon>
        <taxon>Fungi</taxon>
        <taxon>Dikarya</taxon>
        <taxon>Basidiomycota</taxon>
        <taxon>Agaricomycotina</taxon>
        <taxon>Agaricomycetes</taxon>
        <taxon>Agaricomycetidae</taxon>
        <taxon>Boletales</taxon>
        <taxon>Sclerodermatineae</taxon>
        <taxon>Pisolithaceae</taxon>
        <taxon>Pisolithus</taxon>
    </lineage>
</organism>